<proteinExistence type="predicted"/>
<gene>
    <name evidence="2" type="ORF">MBM_03606</name>
</gene>
<evidence type="ECO:0000313" key="2">
    <source>
        <dbReference type="EMBL" id="EKD17834.1"/>
    </source>
</evidence>
<dbReference type="AlphaFoldDB" id="K1XYD2"/>
<evidence type="ECO:0000256" key="1">
    <source>
        <dbReference type="SAM" id="MobiDB-lite"/>
    </source>
</evidence>
<name>K1XYD2_MARBU</name>
<organism evidence="2 3">
    <name type="scientific">Marssonina brunnea f. sp. multigermtubi (strain MB_m1)</name>
    <name type="common">Marssonina leaf spot fungus</name>
    <dbReference type="NCBI Taxonomy" id="1072389"/>
    <lineage>
        <taxon>Eukaryota</taxon>
        <taxon>Fungi</taxon>
        <taxon>Dikarya</taxon>
        <taxon>Ascomycota</taxon>
        <taxon>Pezizomycotina</taxon>
        <taxon>Leotiomycetes</taxon>
        <taxon>Helotiales</taxon>
        <taxon>Drepanopezizaceae</taxon>
        <taxon>Drepanopeziza</taxon>
    </lineage>
</organism>
<reference evidence="2 3" key="1">
    <citation type="journal article" date="2012" name="BMC Genomics">
        <title>Sequencing the genome of Marssonina brunnea reveals fungus-poplar co-evolution.</title>
        <authorList>
            <person name="Zhu S."/>
            <person name="Cao Y.-Z."/>
            <person name="Jiang C."/>
            <person name="Tan B.-Y."/>
            <person name="Wang Z."/>
            <person name="Feng S."/>
            <person name="Zhang L."/>
            <person name="Su X.-H."/>
            <person name="Brejova B."/>
            <person name="Vinar T."/>
            <person name="Xu M."/>
            <person name="Wang M.-X."/>
            <person name="Zhang S.-G."/>
            <person name="Huang M.-R."/>
            <person name="Wu R."/>
            <person name="Zhou Y."/>
        </authorList>
    </citation>
    <scope>NUCLEOTIDE SEQUENCE [LARGE SCALE GENOMIC DNA]</scope>
    <source>
        <strain evidence="2 3">MB_m1</strain>
    </source>
</reference>
<sequence length="200" mass="22885">MLNAELVDKTFATFLFLSVKVERLKLNVKVKVKKLSVEVEVEKLNRNLIVIEALLRFIKNIREGGIGLRLRLRLRLGLGLRLRLDCDWEWIRIRIEEEEEEEETREEKMLLLVLPRGNHEDVAGRQLQCRSVDGVICNPPSARSGETGYFFPRRTSGSPPLPASPPSTLNGPRQRRLYTQYARGRSSARGYALGDLARGF</sequence>
<keyword evidence="3" id="KW-1185">Reference proteome</keyword>
<dbReference type="EMBL" id="JH921434">
    <property type="protein sequence ID" value="EKD17834.1"/>
    <property type="molecule type" value="Genomic_DNA"/>
</dbReference>
<dbReference type="HOGENOM" id="CLU_1366496_0_0_1"/>
<feature type="region of interest" description="Disordered" evidence="1">
    <location>
        <begin position="146"/>
        <end position="173"/>
    </location>
</feature>
<dbReference type="InParanoid" id="K1XYD2"/>
<dbReference type="Proteomes" id="UP000006753">
    <property type="component" value="Unassembled WGS sequence"/>
</dbReference>
<dbReference type="KEGG" id="mbe:MBM_03606"/>
<accession>K1XYD2</accession>
<evidence type="ECO:0000313" key="3">
    <source>
        <dbReference type="Proteomes" id="UP000006753"/>
    </source>
</evidence>
<protein>
    <submittedName>
        <fullName evidence="2">Uncharacterized protein</fullName>
    </submittedName>
</protein>